<dbReference type="GO" id="GO:0004252">
    <property type="term" value="F:serine-type endopeptidase activity"/>
    <property type="evidence" value="ECO:0007669"/>
    <property type="project" value="InterPro"/>
</dbReference>
<dbReference type="CDD" id="cd00190">
    <property type="entry name" value="Tryp_SPc"/>
    <property type="match status" value="1"/>
</dbReference>
<evidence type="ECO:0000256" key="3">
    <source>
        <dbReference type="ARBA" id="ARBA00022801"/>
    </source>
</evidence>
<reference evidence="8" key="1">
    <citation type="submission" date="2021-06" db="EMBL/GenBank/DDBJ databases">
        <authorList>
            <person name="Hodson N. C."/>
            <person name="Mongue J. A."/>
            <person name="Jaron S. K."/>
        </authorList>
    </citation>
    <scope>NUCLEOTIDE SEQUENCE</scope>
</reference>
<proteinExistence type="predicted"/>
<evidence type="ECO:0000313" key="9">
    <source>
        <dbReference type="Proteomes" id="UP000708208"/>
    </source>
</evidence>
<evidence type="ECO:0000313" key="8">
    <source>
        <dbReference type="EMBL" id="CAG7817347.1"/>
    </source>
</evidence>
<keyword evidence="9" id="KW-1185">Reference proteome</keyword>
<keyword evidence="6" id="KW-0720">Serine protease</keyword>
<dbReference type="OrthoDB" id="6380398at2759"/>
<keyword evidence="4" id="KW-1015">Disulfide bond</keyword>
<dbReference type="EMBL" id="CAJVCH010391947">
    <property type="protein sequence ID" value="CAG7817347.1"/>
    <property type="molecule type" value="Genomic_DNA"/>
</dbReference>
<evidence type="ECO:0000256" key="4">
    <source>
        <dbReference type="ARBA" id="ARBA00023157"/>
    </source>
</evidence>
<dbReference type="InterPro" id="IPR033116">
    <property type="entry name" value="TRYPSIN_SER"/>
</dbReference>
<dbReference type="Pfam" id="PF00089">
    <property type="entry name" value="Trypsin"/>
    <property type="match status" value="1"/>
</dbReference>
<dbReference type="InterPro" id="IPR018114">
    <property type="entry name" value="TRYPSIN_HIS"/>
</dbReference>
<keyword evidence="5" id="KW-0325">Glycoprotein</keyword>
<organism evidence="8 9">
    <name type="scientific">Allacma fusca</name>
    <dbReference type="NCBI Taxonomy" id="39272"/>
    <lineage>
        <taxon>Eukaryota</taxon>
        <taxon>Metazoa</taxon>
        <taxon>Ecdysozoa</taxon>
        <taxon>Arthropoda</taxon>
        <taxon>Hexapoda</taxon>
        <taxon>Collembola</taxon>
        <taxon>Symphypleona</taxon>
        <taxon>Sminthuridae</taxon>
        <taxon>Allacma</taxon>
    </lineage>
</organism>
<keyword evidence="3 6" id="KW-0378">Hydrolase</keyword>
<evidence type="ECO:0000256" key="1">
    <source>
        <dbReference type="ARBA" id="ARBA00022670"/>
    </source>
</evidence>
<dbReference type="PROSITE" id="PS50240">
    <property type="entry name" value="TRYPSIN_DOM"/>
    <property type="match status" value="1"/>
</dbReference>
<dbReference type="SMART" id="SM00020">
    <property type="entry name" value="Tryp_SPc"/>
    <property type="match status" value="1"/>
</dbReference>
<gene>
    <name evidence="8" type="ORF">AFUS01_LOCUS27920</name>
</gene>
<keyword evidence="1 6" id="KW-0645">Protease</keyword>
<evidence type="ECO:0000256" key="2">
    <source>
        <dbReference type="ARBA" id="ARBA00022729"/>
    </source>
</evidence>
<dbReference type="PANTHER" id="PTHR24253:SF159">
    <property type="entry name" value="SERINE PROTEASE 42"/>
    <property type="match status" value="1"/>
</dbReference>
<feature type="domain" description="Peptidase S1" evidence="7">
    <location>
        <begin position="7"/>
        <end position="251"/>
    </location>
</feature>
<name>A0A8J2PC02_9HEXA</name>
<evidence type="ECO:0000256" key="6">
    <source>
        <dbReference type="RuleBase" id="RU363034"/>
    </source>
</evidence>
<accession>A0A8J2PC02</accession>
<dbReference type="GO" id="GO:0006508">
    <property type="term" value="P:proteolysis"/>
    <property type="evidence" value="ECO:0007669"/>
    <property type="project" value="UniProtKB-KW"/>
</dbReference>
<dbReference type="PANTHER" id="PTHR24253">
    <property type="entry name" value="TRANSMEMBRANE PROTEASE SERINE"/>
    <property type="match status" value="1"/>
</dbReference>
<dbReference type="PROSITE" id="PS00135">
    <property type="entry name" value="TRYPSIN_SER"/>
    <property type="match status" value="1"/>
</dbReference>
<dbReference type="FunFam" id="2.40.10.10:FF:000068">
    <property type="entry name" value="transmembrane protease serine 2"/>
    <property type="match status" value="1"/>
</dbReference>
<dbReference type="AlphaFoldDB" id="A0A8J2PC02"/>
<protein>
    <recommendedName>
        <fullName evidence="7">Peptidase S1 domain-containing protein</fullName>
    </recommendedName>
</protein>
<evidence type="ECO:0000256" key="5">
    <source>
        <dbReference type="ARBA" id="ARBA00023180"/>
    </source>
</evidence>
<dbReference type="InterPro" id="IPR001254">
    <property type="entry name" value="Trypsin_dom"/>
</dbReference>
<comment type="caution">
    <text evidence="8">The sequence shown here is derived from an EMBL/GenBank/DDBJ whole genome shotgun (WGS) entry which is preliminary data.</text>
</comment>
<keyword evidence="2" id="KW-0732">Signal</keyword>
<dbReference type="PROSITE" id="PS00134">
    <property type="entry name" value="TRYPSIN_HIS"/>
    <property type="match status" value="1"/>
</dbReference>
<evidence type="ECO:0000259" key="7">
    <source>
        <dbReference type="PROSITE" id="PS50240"/>
    </source>
</evidence>
<sequence length="279" mass="31001">MERTLKVSDGQSTTATEFPYQVQLQTDRGAPFCSGIILTAHIILTAAHCFKSTTWSEVRVLAGKQSQLEVNTPEGSIQKRSLKTRVLSHEEYDNETIQHDIALLWLKESLDFTSYIKNVLIPNNEIAHFLNADAVVSGWGAAPDKKSRPPNLLKANVTVYSDTTCKNKWTTGFLDGMTCAGGQVADACKGDSGGPLTCTHQNSSRKAFACGIVSFGSFENSTVPCGKNVAQKPGIYTNVTKYYKWIMHKSCETRYIFLTLFIQKSLTIKYLQVFRVFFT</sequence>
<dbReference type="Proteomes" id="UP000708208">
    <property type="component" value="Unassembled WGS sequence"/>
</dbReference>